<dbReference type="GeneTree" id="ENSGT00940000155177"/>
<dbReference type="Proteomes" id="UP000694569">
    <property type="component" value="Unplaced"/>
</dbReference>
<keyword evidence="5 10" id="KW-1133">Transmembrane helix</keyword>
<dbReference type="InterPro" id="IPR036179">
    <property type="entry name" value="Ig-like_dom_sf"/>
</dbReference>
<keyword evidence="3 11" id="KW-0732">Signal</keyword>
<dbReference type="AlphaFoldDB" id="A0A8C5LNU5"/>
<evidence type="ECO:0000256" key="5">
    <source>
        <dbReference type="ARBA" id="ARBA00022989"/>
    </source>
</evidence>
<comment type="subcellular location">
    <subcellularLocation>
        <location evidence="1">Membrane</location>
        <topology evidence="1">Single-pass type I membrane protein</topology>
    </subcellularLocation>
</comment>
<evidence type="ECO:0000256" key="2">
    <source>
        <dbReference type="ARBA" id="ARBA00022692"/>
    </source>
</evidence>
<dbReference type="InterPro" id="IPR003599">
    <property type="entry name" value="Ig_sub"/>
</dbReference>
<evidence type="ECO:0000313" key="13">
    <source>
        <dbReference type="Ensembl" id="ENSLLEP00000001728.1"/>
    </source>
</evidence>
<feature type="domain" description="Ig-like" evidence="12">
    <location>
        <begin position="542"/>
        <end position="657"/>
    </location>
</feature>
<evidence type="ECO:0000256" key="4">
    <source>
        <dbReference type="ARBA" id="ARBA00022737"/>
    </source>
</evidence>
<feature type="domain" description="Ig-like" evidence="12">
    <location>
        <begin position="278"/>
        <end position="388"/>
    </location>
</feature>
<dbReference type="SMART" id="SM00408">
    <property type="entry name" value="IGc2"/>
    <property type="match status" value="6"/>
</dbReference>
<keyword evidence="7" id="KW-1015">Disulfide bond</keyword>
<organism evidence="13 14">
    <name type="scientific">Leptobrachium leishanense</name>
    <name type="common">Leishan spiny toad</name>
    <dbReference type="NCBI Taxonomy" id="445787"/>
    <lineage>
        <taxon>Eukaryota</taxon>
        <taxon>Metazoa</taxon>
        <taxon>Chordata</taxon>
        <taxon>Craniata</taxon>
        <taxon>Vertebrata</taxon>
        <taxon>Euteleostomi</taxon>
        <taxon>Amphibia</taxon>
        <taxon>Batrachia</taxon>
        <taxon>Anura</taxon>
        <taxon>Pelobatoidea</taxon>
        <taxon>Megophryidae</taxon>
        <taxon>Leptobrachium</taxon>
    </lineage>
</organism>
<proteinExistence type="predicted"/>
<dbReference type="InterPro" id="IPR013106">
    <property type="entry name" value="Ig_V-set"/>
</dbReference>
<dbReference type="SMART" id="SM00409">
    <property type="entry name" value="IG"/>
    <property type="match status" value="8"/>
</dbReference>
<dbReference type="OrthoDB" id="9890427at2759"/>
<evidence type="ECO:0000256" key="8">
    <source>
        <dbReference type="ARBA" id="ARBA00023319"/>
    </source>
</evidence>
<feature type="chain" id="PRO_5034658076" description="Immunoglobulin superfamily member 3" evidence="11">
    <location>
        <begin position="22"/>
        <end position="1169"/>
    </location>
</feature>
<feature type="domain" description="Ig-like" evidence="12">
    <location>
        <begin position="812"/>
        <end position="925"/>
    </location>
</feature>
<dbReference type="SUPFAM" id="SSF48726">
    <property type="entry name" value="Immunoglobulin"/>
    <property type="match status" value="8"/>
</dbReference>
<sequence>MGTAGITLLLSGILVVGVSWAQREVIVQQGPLYRTIGSHITIWCKVRGYQGPSQQHFRWSVYLPSAPEREVQVVSTEEDSSFSYAIYSQRVRDQDIYAERLSGDHSLLHIRQLQERDTGEYECHTPNTDTSYFGSYSAKMNLTVIPDTLVVSATADVVQKVEGGSLQLVCMVSRHSVQHTHLSVSWFRRSGEQTEEIVSLARDFTVQPGPAYSQRHSVGDVRLDKLGNNTFQLTMYNLQPSDQGEFYCQGAEWIEDPDQSWFAMTQKRSEGTLVTVQPTDKEFNVRLDTDRRTYSAGETAELRCIIEAQNTAERMFSVSWAFNSSLIASLSPSGVLAMTGEYAQRESRGEIRVGKESDSVFSLKILRLRQEDSGKYNCRVTERERAASGELTDRESKRPKNIPITVLPQRTSLTVTVTANSTPVLEGSRIFLTCSVASLSGPHSRISASWYLLDRQNRQREVIRQDRDGVTWASELYRERSTSGELRMVRTGSDIFTLEIESSQRSDSGAYECRVAEWVSAPDGEWQTLGERTAKTNVDVTPLESGFAVTAISRTPGVTFYDSFDLQCILKPHYPPRVGITITWRFQPAAGGDAQDLVTFSRAGGVQWGDKAGNFRGRSIVEKTDSSHNVRLSVSRASESEAGKYQCVAELYRREYNGSWTRLAERTSNLLEIRVQRPVSRLQVSKVKRALGVLEGSPVSLSCSVRAQTSPDSRFSVLWFAHSPAGADGKLIVRSAAGADLGTFTEEADLKSRLQLEVPSAGQYTLTLLAARPQDSGSYYCHVQEWLMDPNQAWYILAEDASGMTELSVKMPDISLQLDQLPRNISVTEGESFTVTCHLLNRTLPESRFSIEWLVWRAGEPERKTVTRMTLDAVTVPLSEEEEGVSLVLDVPTRLQLSQPSPGLYTLTLHRAVEQDSGAYSCQVQEWLQDGGRQWYKRAEDRSAATYVSVRRPDPALGLDVAPLNVSVMEGGRFELDCIISSRSRPDSQLAVTWTLQSRARTAEPEMVLTTDRSGVWSPLAPRWDGRLQQLQLSPTLYRLRVPQVGPGDSGNYSCSVQEWLPGPRGDWYLLAQEEAVTGLVSVKTKESSLQSVICSNDALFYLVFFYPFPIFGILIITILLVRFRSRPTGKTGEGKNGVPLLWIKEPHLNYSPTCLEPPVLSIHPGTID</sequence>
<gene>
    <name evidence="13" type="primary">IGSF3</name>
</gene>
<dbReference type="FunFam" id="2.60.40.10:FF:000604">
    <property type="entry name" value="immunoglobulin superfamily member 3"/>
    <property type="match status" value="1"/>
</dbReference>
<evidence type="ECO:0000256" key="7">
    <source>
        <dbReference type="ARBA" id="ARBA00023157"/>
    </source>
</evidence>
<evidence type="ECO:0000256" key="3">
    <source>
        <dbReference type="ARBA" id="ARBA00022729"/>
    </source>
</evidence>
<feature type="signal peptide" evidence="11">
    <location>
        <begin position="1"/>
        <end position="21"/>
    </location>
</feature>
<dbReference type="InterPro" id="IPR013783">
    <property type="entry name" value="Ig-like_fold"/>
</dbReference>
<keyword evidence="4" id="KW-0677">Repeat</keyword>
<feature type="domain" description="Ig-like" evidence="12">
    <location>
        <begin position="146"/>
        <end position="249"/>
    </location>
</feature>
<dbReference type="SMART" id="SM00406">
    <property type="entry name" value="IGv"/>
    <property type="match status" value="5"/>
</dbReference>
<reference evidence="13" key="1">
    <citation type="submission" date="2025-08" db="UniProtKB">
        <authorList>
            <consortium name="Ensembl"/>
        </authorList>
    </citation>
    <scope>IDENTIFICATION</scope>
</reference>
<feature type="domain" description="Ig-like" evidence="12">
    <location>
        <begin position="37"/>
        <end position="141"/>
    </location>
</feature>
<dbReference type="Gene3D" id="2.60.40.10">
    <property type="entry name" value="Immunoglobulins"/>
    <property type="match status" value="8"/>
</dbReference>
<evidence type="ECO:0000256" key="11">
    <source>
        <dbReference type="SAM" id="SignalP"/>
    </source>
</evidence>
<dbReference type="PANTHER" id="PTHR12207:SF34">
    <property type="entry name" value="IMMUNOGLOBULIN SUPERFAMILY MEMBER 3"/>
    <property type="match status" value="1"/>
</dbReference>
<name>A0A8C5LNU5_9ANUR</name>
<dbReference type="InterPro" id="IPR051102">
    <property type="entry name" value="IgSF_V-set/TM_domain"/>
</dbReference>
<evidence type="ECO:0000256" key="9">
    <source>
        <dbReference type="ARBA" id="ARBA00067302"/>
    </source>
</evidence>
<evidence type="ECO:0000256" key="1">
    <source>
        <dbReference type="ARBA" id="ARBA00004479"/>
    </source>
</evidence>
<dbReference type="FunFam" id="2.60.40.10:FF:000491">
    <property type="entry name" value="Immunoglobulin superfamily, member 3"/>
    <property type="match status" value="2"/>
</dbReference>
<protein>
    <recommendedName>
        <fullName evidence="9">Immunoglobulin superfamily member 3</fullName>
    </recommendedName>
</protein>
<keyword evidence="8" id="KW-0393">Immunoglobulin domain</keyword>
<feature type="domain" description="Ig-like" evidence="12">
    <location>
        <begin position="408"/>
        <end position="541"/>
    </location>
</feature>
<dbReference type="FunFam" id="2.60.40.10:FF:000191">
    <property type="entry name" value="Immunoglobulin superfamily member 3"/>
    <property type="match status" value="1"/>
</dbReference>
<dbReference type="PANTHER" id="PTHR12207">
    <property type="entry name" value="V-SET AND TRANSMEMBRANE DOMAIN-CONTAINING PROTEIN"/>
    <property type="match status" value="1"/>
</dbReference>
<reference evidence="13" key="2">
    <citation type="submission" date="2025-09" db="UniProtKB">
        <authorList>
            <consortium name="Ensembl"/>
        </authorList>
    </citation>
    <scope>IDENTIFICATION</scope>
</reference>
<evidence type="ECO:0000259" key="12">
    <source>
        <dbReference type="PROSITE" id="PS50835"/>
    </source>
</evidence>
<feature type="domain" description="Ig-like" evidence="12">
    <location>
        <begin position="678"/>
        <end position="784"/>
    </location>
</feature>
<evidence type="ECO:0000256" key="10">
    <source>
        <dbReference type="SAM" id="Phobius"/>
    </source>
</evidence>
<feature type="transmembrane region" description="Helical" evidence="10">
    <location>
        <begin position="1099"/>
        <end position="1122"/>
    </location>
</feature>
<keyword evidence="14" id="KW-1185">Reference proteome</keyword>
<accession>A0A8C5LNU5</accession>
<dbReference type="PROSITE" id="PS50835">
    <property type="entry name" value="IG_LIKE"/>
    <property type="match status" value="8"/>
</dbReference>
<dbReference type="Ensembl" id="ENSLLET00000001808.1">
    <property type="protein sequence ID" value="ENSLLEP00000001728.1"/>
    <property type="gene ID" value="ENSLLEG00000001124.1"/>
</dbReference>
<evidence type="ECO:0000313" key="14">
    <source>
        <dbReference type="Proteomes" id="UP000694569"/>
    </source>
</evidence>
<dbReference type="InterPro" id="IPR007110">
    <property type="entry name" value="Ig-like_dom"/>
</dbReference>
<evidence type="ECO:0000256" key="6">
    <source>
        <dbReference type="ARBA" id="ARBA00023136"/>
    </source>
</evidence>
<dbReference type="Pfam" id="PF07686">
    <property type="entry name" value="V-set"/>
    <property type="match status" value="5"/>
</dbReference>
<keyword evidence="2 10" id="KW-0812">Transmembrane</keyword>
<feature type="domain" description="Ig-like" evidence="12">
    <location>
        <begin position="955"/>
        <end position="1078"/>
    </location>
</feature>
<dbReference type="GO" id="GO:0016020">
    <property type="term" value="C:membrane"/>
    <property type="evidence" value="ECO:0007669"/>
    <property type="project" value="UniProtKB-SubCell"/>
</dbReference>
<dbReference type="CDD" id="cd00099">
    <property type="entry name" value="IgV"/>
    <property type="match status" value="1"/>
</dbReference>
<dbReference type="FunFam" id="2.60.40.10:FF:000689">
    <property type="entry name" value="Immunoglobulin superfamily member 3"/>
    <property type="match status" value="1"/>
</dbReference>
<dbReference type="InterPro" id="IPR003598">
    <property type="entry name" value="Ig_sub2"/>
</dbReference>
<keyword evidence="6 10" id="KW-0472">Membrane</keyword>